<proteinExistence type="inferred from homology"/>
<name>Q9HJZ1_THEAC</name>
<dbReference type="GO" id="GO:0046952">
    <property type="term" value="P:ketone body catabolic process"/>
    <property type="evidence" value="ECO:0007669"/>
    <property type="project" value="InterPro"/>
</dbReference>
<dbReference type="AlphaFoldDB" id="Q9HJZ1"/>
<evidence type="ECO:0000313" key="4">
    <source>
        <dbReference type="Proteomes" id="UP000001024"/>
    </source>
</evidence>
<dbReference type="KEGG" id="tac:Ta0820"/>
<dbReference type="PIRSF" id="PIRSF000858">
    <property type="entry name" value="SCOT-t"/>
    <property type="match status" value="1"/>
</dbReference>
<dbReference type="GO" id="GO:0008410">
    <property type="term" value="F:CoA-transferase activity"/>
    <property type="evidence" value="ECO:0007669"/>
    <property type="project" value="InterPro"/>
</dbReference>
<dbReference type="eggNOG" id="arCOG01986">
    <property type="taxonomic scope" value="Archaea"/>
</dbReference>
<organism evidence="3 4">
    <name type="scientific">Thermoplasma acidophilum (strain ATCC 25905 / DSM 1728 / JCM 9062 / NBRC 15155 / AMRC-C165)</name>
    <dbReference type="NCBI Taxonomy" id="273075"/>
    <lineage>
        <taxon>Archaea</taxon>
        <taxon>Methanobacteriati</taxon>
        <taxon>Thermoplasmatota</taxon>
        <taxon>Thermoplasmata</taxon>
        <taxon>Thermoplasmatales</taxon>
        <taxon>Thermoplasmataceae</taxon>
        <taxon>Thermoplasma</taxon>
    </lineage>
</organism>
<dbReference type="HOGENOM" id="CLU_026774_4_0_2"/>
<protein>
    <submittedName>
        <fullName evidence="3">Uncharacterized protein</fullName>
    </submittedName>
</protein>
<dbReference type="InterPro" id="IPR014388">
    <property type="entry name" value="3-oxoacid_CoA-transferase"/>
</dbReference>
<dbReference type="PANTHER" id="PTHR43293">
    <property type="entry name" value="ACETATE COA-TRANSFERASE YDIF"/>
    <property type="match status" value="1"/>
</dbReference>
<dbReference type="Proteomes" id="UP000001024">
    <property type="component" value="Chromosome"/>
</dbReference>
<dbReference type="EMBL" id="AL445065">
    <property type="protein sequence ID" value="CAC11949.1"/>
    <property type="molecule type" value="Genomic_DNA"/>
</dbReference>
<evidence type="ECO:0000256" key="2">
    <source>
        <dbReference type="ARBA" id="ARBA00022679"/>
    </source>
</evidence>
<dbReference type="InParanoid" id="Q9HJZ1"/>
<accession>Q9HJZ1</accession>
<dbReference type="InterPro" id="IPR037171">
    <property type="entry name" value="NagB/RpiA_transferase-like"/>
</dbReference>
<dbReference type="InterPro" id="IPR004165">
    <property type="entry name" value="CoA_trans_fam_I"/>
</dbReference>
<dbReference type="Gene3D" id="3.40.1080.10">
    <property type="entry name" value="Glutaconate Coenzyme A-transferase"/>
    <property type="match status" value="2"/>
</dbReference>
<dbReference type="EnsemblBacteria" id="CAC11949">
    <property type="protein sequence ID" value="CAC11949"/>
    <property type="gene ID" value="CAC11949"/>
</dbReference>
<gene>
    <name evidence="3" type="ordered locus">Ta0820</name>
</gene>
<comment type="similarity">
    <text evidence="1">Belongs to the 3-oxoacid CoA-transferase family.</text>
</comment>
<dbReference type="SMART" id="SM00882">
    <property type="entry name" value="CoA_trans"/>
    <property type="match status" value="1"/>
</dbReference>
<dbReference type="PaxDb" id="273075-Ta0820"/>
<dbReference type="STRING" id="273075.gene:9572034"/>
<evidence type="ECO:0000313" key="3">
    <source>
        <dbReference type="EMBL" id="CAC11949.1"/>
    </source>
</evidence>
<dbReference type="PANTHER" id="PTHR43293:SF1">
    <property type="entry name" value="ACETATE COA-TRANSFERASE YDIF"/>
    <property type="match status" value="1"/>
</dbReference>
<keyword evidence="2" id="KW-0808">Transferase</keyword>
<sequence length="598" mass="66628">MWLLSVLVMVLNDSASATHRKYHTSYRCNARNLKYDSGIDYIRMEKSKFVDSQTALKTVKDGSTIAVSGFNHAIAPEYLLKELYRMYIYTGHPRHLFFEFETTPGIPGSGIDSIANELYQNEDHEFIKGMLIPYTGFSPWSAKLIQENRIEGYMWSIGTVSYWFREVSCSRPGLITKVGIDTFTDPRDPVYHGGLMNEKARKAMRARVSVVTLDGEEYLFYQAPKPNVALIRGTTADEIGDISVDEEGMITTILNIAQAAKSKPDRGTVIAQIKRITRFGSRSPKLVIVPGPLIDYLVLAPESDHWQSGSFQYNPAIVGEDFIPNMDEMVRSLTKNMNPIQAVIARRSALELARYISTVKRSIIINLGVGIPVYVSTVIAQEGVRDYITTTIEPGSWGGIALSGNDFGVALSPYAMLHMPDQFATYEGGILDAAVLGFMQVDRHGNVNSSYIPNRVFTGPGGFPVISRGASLVIFAGRFMGGEQEETIRDGRLVIESEGTERKFVKDLYMRLFSGRESQKQKQTAIYVTERAVFKLMSKGLEIVEIAPGVDLEKDVLKNMEFEPLVPKEIPQMDPRIFDINSPLGLSEMIGKNDGQSA</sequence>
<dbReference type="SUPFAM" id="SSF100950">
    <property type="entry name" value="NagB/RpiA/CoA transferase-like"/>
    <property type="match status" value="2"/>
</dbReference>
<dbReference type="Pfam" id="PF01144">
    <property type="entry name" value="CoA_trans"/>
    <property type="match status" value="1"/>
</dbReference>
<keyword evidence="4" id="KW-1185">Reference proteome</keyword>
<reference evidence="3 4" key="1">
    <citation type="journal article" date="2000" name="Nature">
        <title>The genome sequence of the thermoacidophilic scavenger Thermoplasma acidophilum.</title>
        <authorList>
            <person name="Ruepp A."/>
            <person name="Graml W."/>
            <person name="Santos-Martinez M.L."/>
            <person name="Koretke K.K."/>
            <person name="Volker C."/>
            <person name="Mewes H.W."/>
            <person name="Frishman D."/>
            <person name="Stocker S."/>
            <person name="Lupas A.N."/>
            <person name="Baumeister W."/>
        </authorList>
    </citation>
    <scope>NUCLEOTIDE SEQUENCE [LARGE SCALE GENOMIC DNA]</scope>
    <source>
        <strain evidence="4">ATCC 25905 / DSM 1728 / JCM 9062 / NBRC 15155 / AMRC-C165</strain>
    </source>
</reference>
<evidence type="ECO:0000256" key="1">
    <source>
        <dbReference type="ARBA" id="ARBA00007154"/>
    </source>
</evidence>